<accession>U1N3X2</accession>
<protein>
    <submittedName>
        <fullName evidence="1">Uncharacterized protein</fullName>
    </submittedName>
</protein>
<evidence type="ECO:0000313" key="2">
    <source>
        <dbReference type="Proteomes" id="UP000030649"/>
    </source>
</evidence>
<proteinExistence type="predicted"/>
<dbReference type="AlphaFoldDB" id="U1N3X2"/>
<name>U1N3X2_9EURY</name>
<organism evidence="1 2">
    <name type="scientific">Haloquadratum walsbyi J07HQW1</name>
    <dbReference type="NCBI Taxonomy" id="1238424"/>
    <lineage>
        <taxon>Archaea</taxon>
        <taxon>Methanobacteriati</taxon>
        <taxon>Methanobacteriota</taxon>
        <taxon>Stenosarchaea group</taxon>
        <taxon>Halobacteria</taxon>
        <taxon>Halobacteriales</taxon>
        <taxon>Haloferacaceae</taxon>
        <taxon>Haloquadratum</taxon>
    </lineage>
</organism>
<dbReference type="EMBL" id="KE356560">
    <property type="protein sequence ID" value="ERG91250.1"/>
    <property type="molecule type" value="Genomic_DNA"/>
</dbReference>
<gene>
    <name evidence="1" type="ORF">J07HQW1_01284</name>
</gene>
<reference evidence="1 2" key="1">
    <citation type="journal article" date="2013" name="PLoS ONE">
        <title>Assembly-driven community genomics of a hypersaline microbial ecosystem.</title>
        <authorList>
            <person name="Podell S."/>
            <person name="Ugalde J.A."/>
            <person name="Narasingarao P."/>
            <person name="Banfield J.F."/>
            <person name="Heidelberg K.B."/>
            <person name="Allen E.E."/>
        </authorList>
    </citation>
    <scope>NUCLEOTIDE SEQUENCE [LARGE SCALE GENOMIC DNA]</scope>
    <source>
        <strain evidence="2">J07HQW1</strain>
    </source>
</reference>
<dbReference type="Proteomes" id="UP000030649">
    <property type="component" value="Unassembled WGS sequence"/>
</dbReference>
<evidence type="ECO:0000313" key="1">
    <source>
        <dbReference type="EMBL" id="ERG91250.1"/>
    </source>
</evidence>
<sequence>MISHTESMVLDLFWRKFHSSYNLECEFVREFYQTLFLCTITNVRIGGRCGL</sequence>
<dbReference type="HOGENOM" id="CLU_3094046_0_0_2"/>